<feature type="region of interest" description="Disordered" evidence="1">
    <location>
        <begin position="49"/>
        <end position="135"/>
    </location>
</feature>
<keyword evidence="3" id="KW-1185">Reference proteome</keyword>
<comment type="caution">
    <text evidence="2">The sequence shown here is derived from an EMBL/GenBank/DDBJ whole genome shotgun (WGS) entry which is preliminary data.</text>
</comment>
<evidence type="ECO:0000256" key="1">
    <source>
        <dbReference type="SAM" id="MobiDB-lite"/>
    </source>
</evidence>
<dbReference type="AlphaFoldDB" id="A0A150GBX6"/>
<dbReference type="Proteomes" id="UP000075714">
    <property type="component" value="Unassembled WGS sequence"/>
</dbReference>
<accession>A0A150GBX6</accession>
<proteinExistence type="predicted"/>
<dbReference type="EMBL" id="LSYV01000037">
    <property type="protein sequence ID" value="KXZ47356.1"/>
    <property type="molecule type" value="Genomic_DNA"/>
</dbReference>
<organism evidence="2 3">
    <name type="scientific">Gonium pectorale</name>
    <name type="common">Green alga</name>
    <dbReference type="NCBI Taxonomy" id="33097"/>
    <lineage>
        <taxon>Eukaryota</taxon>
        <taxon>Viridiplantae</taxon>
        <taxon>Chlorophyta</taxon>
        <taxon>core chlorophytes</taxon>
        <taxon>Chlorophyceae</taxon>
        <taxon>CS clade</taxon>
        <taxon>Chlamydomonadales</taxon>
        <taxon>Volvocaceae</taxon>
        <taxon>Gonium</taxon>
    </lineage>
</organism>
<feature type="compositionally biased region" description="Acidic residues" evidence="1">
    <location>
        <begin position="74"/>
        <end position="85"/>
    </location>
</feature>
<gene>
    <name evidence="2" type="ORF">GPECTOR_36g79</name>
</gene>
<reference evidence="3" key="1">
    <citation type="journal article" date="2016" name="Nat. Commun.">
        <title>The Gonium pectorale genome demonstrates co-option of cell cycle regulation during the evolution of multicellularity.</title>
        <authorList>
            <person name="Hanschen E.R."/>
            <person name="Marriage T.N."/>
            <person name="Ferris P.J."/>
            <person name="Hamaji T."/>
            <person name="Toyoda A."/>
            <person name="Fujiyama A."/>
            <person name="Neme R."/>
            <person name="Noguchi H."/>
            <person name="Minakuchi Y."/>
            <person name="Suzuki M."/>
            <person name="Kawai-Toyooka H."/>
            <person name="Smith D.R."/>
            <person name="Sparks H."/>
            <person name="Anderson J."/>
            <person name="Bakaric R."/>
            <person name="Luria V."/>
            <person name="Karger A."/>
            <person name="Kirschner M.W."/>
            <person name="Durand P.M."/>
            <person name="Michod R.E."/>
            <person name="Nozaki H."/>
            <person name="Olson B.J."/>
        </authorList>
    </citation>
    <scope>NUCLEOTIDE SEQUENCE [LARGE SCALE GENOMIC DNA]</scope>
    <source>
        <strain evidence="3">NIES-2863</strain>
    </source>
</reference>
<sequence>MLLRLASLPAALEREVAEWRSGAADGGGGAVREAAAVATDVSARRCEQAAAAAAEDEDERVSRRGIRDHREVEGLEEEGEEEGEEASWGPTEGIGEPARDEEREEREGVTLPGDAQSESEVDSSAWKRGRAVEAGASAAIEARSSSAWASNMSLV</sequence>
<name>A0A150GBX6_GONPE</name>
<protein>
    <submittedName>
        <fullName evidence="2">Uncharacterized protein</fullName>
    </submittedName>
</protein>
<evidence type="ECO:0000313" key="3">
    <source>
        <dbReference type="Proteomes" id="UP000075714"/>
    </source>
</evidence>
<feature type="compositionally biased region" description="Basic and acidic residues" evidence="1">
    <location>
        <begin position="97"/>
        <end position="108"/>
    </location>
</feature>
<evidence type="ECO:0000313" key="2">
    <source>
        <dbReference type="EMBL" id="KXZ47356.1"/>
    </source>
</evidence>